<dbReference type="GO" id="GO:0016020">
    <property type="term" value="C:membrane"/>
    <property type="evidence" value="ECO:0007669"/>
    <property type="project" value="TreeGrafter"/>
</dbReference>
<dbReference type="EMBL" id="BACD03000003">
    <property type="protein sequence ID" value="GAO46314.1"/>
    <property type="molecule type" value="Genomic_DNA"/>
</dbReference>
<feature type="domain" description="AMP-dependent synthetase/ligase" evidence="4">
    <location>
        <begin position="113"/>
        <end position="530"/>
    </location>
</feature>
<dbReference type="STRING" id="698492.A0A0E9N909"/>
<dbReference type="GO" id="GO:0004467">
    <property type="term" value="F:long-chain fatty acid-CoA ligase activity"/>
    <property type="evidence" value="ECO:0007669"/>
    <property type="project" value="TreeGrafter"/>
</dbReference>
<reference evidence="5 6" key="3">
    <citation type="journal article" date="2015" name="Genome Announc.">
        <title>Draft Genome Sequence of the Archiascomycetous Yeast Saitoella complicata.</title>
        <authorList>
            <person name="Yamauchi K."/>
            <person name="Kondo S."/>
            <person name="Hamamoto M."/>
            <person name="Takahashi Y."/>
            <person name="Ogura Y."/>
            <person name="Hayashi T."/>
            <person name="Nishida H."/>
        </authorList>
    </citation>
    <scope>NUCLEOTIDE SEQUENCE [LARGE SCALE GENOMIC DNA]</scope>
    <source>
        <strain evidence="5 6">NRRL Y-17804</strain>
    </source>
</reference>
<evidence type="ECO:0000313" key="5">
    <source>
        <dbReference type="EMBL" id="GAO46314.1"/>
    </source>
</evidence>
<organism evidence="5 6">
    <name type="scientific">Saitoella complicata (strain BCRC 22490 / CBS 7301 / JCM 7358 / NBRC 10748 / NRRL Y-17804)</name>
    <dbReference type="NCBI Taxonomy" id="698492"/>
    <lineage>
        <taxon>Eukaryota</taxon>
        <taxon>Fungi</taxon>
        <taxon>Dikarya</taxon>
        <taxon>Ascomycota</taxon>
        <taxon>Taphrinomycotina</taxon>
        <taxon>Taphrinomycotina incertae sedis</taxon>
        <taxon>Saitoella</taxon>
    </lineage>
</organism>
<gene>
    <name evidence="5" type="ORF">G7K_0546-t1</name>
</gene>
<accession>A0A0E9N909</accession>
<evidence type="ECO:0000313" key="6">
    <source>
        <dbReference type="Proteomes" id="UP000033140"/>
    </source>
</evidence>
<evidence type="ECO:0000256" key="3">
    <source>
        <dbReference type="SAM" id="MobiDB-lite"/>
    </source>
</evidence>
<comment type="caution">
    <text evidence="5">The sequence shown here is derived from an EMBL/GenBank/DDBJ whole genome shotgun (WGS) entry which is preliminary data.</text>
</comment>
<dbReference type="PROSITE" id="PS00455">
    <property type="entry name" value="AMP_BINDING"/>
    <property type="match status" value="1"/>
</dbReference>
<dbReference type="PANTHER" id="PTHR43272:SF33">
    <property type="entry name" value="AMP-BINDING DOMAIN-CONTAINING PROTEIN-RELATED"/>
    <property type="match status" value="1"/>
</dbReference>
<keyword evidence="1" id="KW-0547">Nucleotide-binding</keyword>
<dbReference type="Gene3D" id="3.40.50.12780">
    <property type="entry name" value="N-terminal domain of ligase-like"/>
    <property type="match status" value="1"/>
</dbReference>
<keyword evidence="2" id="KW-0067">ATP-binding</keyword>
<dbReference type="GO" id="GO:0005783">
    <property type="term" value="C:endoplasmic reticulum"/>
    <property type="evidence" value="ECO:0007669"/>
    <property type="project" value="TreeGrafter"/>
</dbReference>
<dbReference type="InterPro" id="IPR020845">
    <property type="entry name" value="AMP-binding_CS"/>
</dbReference>
<name>A0A0E9N909_SAICN</name>
<sequence length="726" mass="80227">MGRRLRASPAFRGMAPFPLRPVQNNKQHTSMTEIQPLKYTGPTAMQAVPLPGTQRDGYSAVYRNVAYSDKLIETNDPSIRTMYENFNKGCELNPKGKCLGHREYDRQTKKWSPYIWETYEQVRKRRDEFGSGLVKLHDDIVKPSKQSQYTVGLYSNNRPEWTITDLACQAWSLISVALYDTFGADASAFIINHSEMSTIVASIDHIPQLLEISERCPGLKVIISMDPLNEGELPGRSKLDLLGAIAKQKGIYLTDMSEVEEIGRAFPRKHNPPSTSDISTINYTSGTTGMPKGVVLTHTNARAGVTGCELAIGASTTSDIMISYLPLAHIYQRNNEALAFARGSAVGYFHGNILELIDDIQELKPTIFCSVPRLLSRIGAAIKAGTVEAPGLKGAISRRALAAKLAQMEAGGSNLHPVWDVLWSRKIRNVLGGRVRLVVTGSAPIAKDLLQFLRAALACDVVEGYGLTESMAGAVVGLPGDCKPGHVGPPIPTVEVCLQDVPSMGYSAKDSPNPRGEMLLRGPLIFKEYFKDEKKTKEAIDEDGWFHTGDICEVDSLGRFYIIDRVKNFFKLAQGEYVSGERIENTLLGATTLLAQIFVHGDSLQTYLVAIIGPNPDTFAPFASKIMNERISATDLTSLRKACADPKVRQAILKTLDRASEKRGLKGFEKIKNVHLCLEPFTVDNETLTPTLKIKRPQALKLFRKEVDALYEEAKRDEKPMEKARL</sequence>
<dbReference type="Pfam" id="PF00501">
    <property type="entry name" value="AMP-binding"/>
    <property type="match status" value="1"/>
</dbReference>
<feature type="region of interest" description="Disordered" evidence="3">
    <location>
        <begin position="1"/>
        <end position="23"/>
    </location>
</feature>
<proteinExistence type="predicted"/>
<dbReference type="SUPFAM" id="SSF56801">
    <property type="entry name" value="Acetyl-CoA synthetase-like"/>
    <property type="match status" value="1"/>
</dbReference>
<evidence type="ECO:0000256" key="2">
    <source>
        <dbReference type="ARBA" id="ARBA00022840"/>
    </source>
</evidence>
<dbReference type="OMA" id="KCPIVEH"/>
<dbReference type="GO" id="GO:0005524">
    <property type="term" value="F:ATP binding"/>
    <property type="evidence" value="ECO:0007669"/>
    <property type="project" value="UniProtKB-KW"/>
</dbReference>
<evidence type="ECO:0000259" key="4">
    <source>
        <dbReference type="Pfam" id="PF00501"/>
    </source>
</evidence>
<reference evidence="5 6" key="2">
    <citation type="journal article" date="2014" name="J. Gen. Appl. Microbiol.">
        <title>The early diverging ascomycetous budding yeast Saitoella complicata has three histone deacetylases belonging to the Clr6, Hos2, and Rpd3 lineages.</title>
        <authorList>
            <person name="Nishida H."/>
            <person name="Matsumoto T."/>
            <person name="Kondo S."/>
            <person name="Hamamoto M."/>
            <person name="Yoshikawa H."/>
        </authorList>
    </citation>
    <scope>NUCLEOTIDE SEQUENCE [LARGE SCALE GENOMIC DNA]</scope>
    <source>
        <strain evidence="5 6">NRRL Y-17804</strain>
    </source>
</reference>
<dbReference type="Proteomes" id="UP000033140">
    <property type="component" value="Unassembled WGS sequence"/>
</dbReference>
<dbReference type="InterPro" id="IPR042099">
    <property type="entry name" value="ANL_N_sf"/>
</dbReference>
<dbReference type="AlphaFoldDB" id="A0A0E9N909"/>
<keyword evidence="6" id="KW-1185">Reference proteome</keyword>
<dbReference type="PANTHER" id="PTHR43272">
    <property type="entry name" value="LONG-CHAIN-FATTY-ACID--COA LIGASE"/>
    <property type="match status" value="1"/>
</dbReference>
<evidence type="ECO:0000256" key="1">
    <source>
        <dbReference type="ARBA" id="ARBA00022741"/>
    </source>
</evidence>
<dbReference type="InterPro" id="IPR000873">
    <property type="entry name" value="AMP-dep_synth/lig_dom"/>
</dbReference>
<protein>
    <recommendedName>
        <fullName evidence="4">AMP-dependent synthetase/ligase domain-containing protein</fullName>
    </recommendedName>
</protein>
<reference evidence="5 6" key="1">
    <citation type="journal article" date="2011" name="J. Gen. Appl. Microbiol.">
        <title>Draft genome sequencing of the enigmatic yeast Saitoella complicata.</title>
        <authorList>
            <person name="Nishida H."/>
            <person name="Hamamoto M."/>
            <person name="Sugiyama J."/>
        </authorList>
    </citation>
    <scope>NUCLEOTIDE SEQUENCE [LARGE SCALE GENOMIC DNA]</scope>
    <source>
        <strain evidence="5 6">NRRL Y-17804</strain>
    </source>
</reference>